<proteinExistence type="predicted"/>
<organism evidence="1 2">
    <name type="scientific">Pseudooceanicola batsensis (strain ATCC BAA-863 / DSM 15984 / KCTC 12145 / HTCC2597)</name>
    <name type="common">Oceanicola batsensis</name>
    <dbReference type="NCBI Taxonomy" id="252305"/>
    <lineage>
        <taxon>Bacteria</taxon>
        <taxon>Pseudomonadati</taxon>
        <taxon>Pseudomonadota</taxon>
        <taxon>Alphaproteobacteria</taxon>
        <taxon>Rhodobacterales</taxon>
        <taxon>Paracoccaceae</taxon>
        <taxon>Pseudooceanicola</taxon>
    </lineage>
</organism>
<name>A3U331_PSEBH</name>
<evidence type="ECO:0000313" key="2">
    <source>
        <dbReference type="Proteomes" id="UP000004318"/>
    </source>
</evidence>
<dbReference type="HOGENOM" id="CLU_171048_0_0_5"/>
<comment type="caution">
    <text evidence="1">The sequence shown here is derived from an EMBL/GenBank/DDBJ whole genome shotgun (WGS) entry which is preliminary data.</text>
</comment>
<accession>A3U331</accession>
<keyword evidence="2" id="KW-1185">Reference proteome</keyword>
<dbReference type="EMBL" id="AAMO01000014">
    <property type="protein sequence ID" value="EAQ01346.1"/>
    <property type="molecule type" value="Genomic_DNA"/>
</dbReference>
<dbReference type="Proteomes" id="UP000004318">
    <property type="component" value="Unassembled WGS sequence"/>
</dbReference>
<evidence type="ECO:0000313" key="1">
    <source>
        <dbReference type="EMBL" id="EAQ01346.1"/>
    </source>
</evidence>
<dbReference type="AlphaFoldDB" id="A3U331"/>
<reference evidence="1 2" key="1">
    <citation type="journal article" date="2010" name="J. Bacteriol.">
        <title>Genome sequences of Oceanicola granulosus HTCC2516(T) and Oceanicola batsensis HTCC2597(TDelta).</title>
        <authorList>
            <person name="Thrash J.C."/>
            <person name="Cho J.C."/>
            <person name="Vergin K.L."/>
            <person name="Giovannoni S.J."/>
        </authorList>
    </citation>
    <scope>NUCLEOTIDE SEQUENCE [LARGE SCALE GENOMIC DNA]</scope>
    <source>
        <strain evidence="2">ATCC BAA-863 / DSM 15984 / KCTC 12145 / HTCC2597</strain>
    </source>
</reference>
<sequence>MLECAARSRGPKQLRRAMRAVTFAMSLKTFRGDPSFAVQNPRSEVRLFCLAAIAAARSHPLAKAAIVSKSIDDYARVALLRAFEKEPRLLAAVDHIAQRCARNRGPMTAVSHN</sequence>
<dbReference type="eggNOG" id="ENOG502Z80F">
    <property type="taxonomic scope" value="Bacteria"/>
</dbReference>
<gene>
    <name evidence="1" type="ORF">OB2597_16377</name>
</gene>
<protein>
    <submittedName>
        <fullName evidence="1">Uncharacterized protein</fullName>
    </submittedName>
</protein>